<evidence type="ECO:0000313" key="2">
    <source>
        <dbReference type="Proteomes" id="UP001302602"/>
    </source>
</evidence>
<reference evidence="1" key="1">
    <citation type="journal article" date="2023" name="Mol. Phylogenet. Evol.">
        <title>Genome-scale phylogeny and comparative genomics of the fungal order Sordariales.</title>
        <authorList>
            <person name="Hensen N."/>
            <person name="Bonometti L."/>
            <person name="Westerberg I."/>
            <person name="Brannstrom I.O."/>
            <person name="Guillou S."/>
            <person name="Cros-Aarteil S."/>
            <person name="Calhoun S."/>
            <person name="Haridas S."/>
            <person name="Kuo A."/>
            <person name="Mondo S."/>
            <person name="Pangilinan J."/>
            <person name="Riley R."/>
            <person name="LaButti K."/>
            <person name="Andreopoulos B."/>
            <person name="Lipzen A."/>
            <person name="Chen C."/>
            <person name="Yan M."/>
            <person name="Daum C."/>
            <person name="Ng V."/>
            <person name="Clum A."/>
            <person name="Steindorff A."/>
            <person name="Ohm R.A."/>
            <person name="Martin F."/>
            <person name="Silar P."/>
            <person name="Natvig D.O."/>
            <person name="Lalanne C."/>
            <person name="Gautier V."/>
            <person name="Ament-Velasquez S.L."/>
            <person name="Kruys A."/>
            <person name="Hutchinson M.I."/>
            <person name="Powell A.J."/>
            <person name="Barry K."/>
            <person name="Miller A.N."/>
            <person name="Grigoriev I.V."/>
            <person name="Debuchy R."/>
            <person name="Gladieux P."/>
            <person name="Hiltunen Thoren M."/>
            <person name="Johannesson H."/>
        </authorList>
    </citation>
    <scope>NUCLEOTIDE SEQUENCE</scope>
    <source>
        <strain evidence="1">CBS 731.68</strain>
    </source>
</reference>
<dbReference type="GeneID" id="87829971"/>
<dbReference type="Proteomes" id="UP001302602">
    <property type="component" value="Unassembled WGS sequence"/>
</dbReference>
<proteinExistence type="predicted"/>
<reference evidence="1" key="2">
    <citation type="submission" date="2023-05" db="EMBL/GenBank/DDBJ databases">
        <authorList>
            <consortium name="Lawrence Berkeley National Laboratory"/>
            <person name="Steindorff A."/>
            <person name="Hensen N."/>
            <person name="Bonometti L."/>
            <person name="Westerberg I."/>
            <person name="Brannstrom I.O."/>
            <person name="Guillou S."/>
            <person name="Cros-Aarteil S."/>
            <person name="Calhoun S."/>
            <person name="Haridas S."/>
            <person name="Kuo A."/>
            <person name="Mondo S."/>
            <person name="Pangilinan J."/>
            <person name="Riley R."/>
            <person name="Labutti K."/>
            <person name="Andreopoulos B."/>
            <person name="Lipzen A."/>
            <person name="Chen C."/>
            <person name="Yanf M."/>
            <person name="Daum C."/>
            <person name="Ng V."/>
            <person name="Clum A."/>
            <person name="Ohm R."/>
            <person name="Martin F."/>
            <person name="Silar P."/>
            <person name="Natvig D."/>
            <person name="Lalanne C."/>
            <person name="Gautier V."/>
            <person name="Ament-Velasquez S.L."/>
            <person name="Kruys A."/>
            <person name="Hutchinson M.I."/>
            <person name="Powell A.J."/>
            <person name="Barry K."/>
            <person name="Miller A.N."/>
            <person name="Grigoriev I.V."/>
            <person name="Debuchy R."/>
            <person name="Gladieux P."/>
            <person name="Thoren M.H."/>
            <person name="Johannesson H."/>
        </authorList>
    </citation>
    <scope>NUCLEOTIDE SEQUENCE</scope>
    <source>
        <strain evidence="1">CBS 731.68</strain>
    </source>
</reference>
<dbReference type="RefSeq" id="XP_062645975.1">
    <property type="nucleotide sequence ID" value="XM_062793202.1"/>
</dbReference>
<sequence length="174" mass="18718">MAATCRSSNVTPIEQFIGSGGGGSGEDVIAALSREQDGCRLRICSRTPPDSSGIGKSELTLLVQRSPMRTPDARLNNVAYVLDPRSDTVECTGAEMCLSIQTVPFCLDLLTYSFHASDGTTERKYVHGRLGCSELGAGECHDDFAGSHMGRHAGGWKCWRVQGDGGGNEWSWYP</sequence>
<keyword evidence="2" id="KW-1185">Reference proteome</keyword>
<evidence type="ECO:0000313" key="1">
    <source>
        <dbReference type="EMBL" id="KAK4122204.1"/>
    </source>
</evidence>
<dbReference type="EMBL" id="MU853231">
    <property type="protein sequence ID" value="KAK4122204.1"/>
    <property type="molecule type" value="Genomic_DNA"/>
</dbReference>
<protein>
    <submittedName>
        <fullName evidence="1">Uncharacterized protein</fullName>
    </submittedName>
</protein>
<organism evidence="1 2">
    <name type="scientific">Parathielavia appendiculata</name>
    <dbReference type="NCBI Taxonomy" id="2587402"/>
    <lineage>
        <taxon>Eukaryota</taxon>
        <taxon>Fungi</taxon>
        <taxon>Dikarya</taxon>
        <taxon>Ascomycota</taxon>
        <taxon>Pezizomycotina</taxon>
        <taxon>Sordariomycetes</taxon>
        <taxon>Sordariomycetidae</taxon>
        <taxon>Sordariales</taxon>
        <taxon>Chaetomiaceae</taxon>
        <taxon>Parathielavia</taxon>
    </lineage>
</organism>
<name>A0AAN6TX78_9PEZI</name>
<dbReference type="AlphaFoldDB" id="A0AAN6TX78"/>
<comment type="caution">
    <text evidence="1">The sequence shown here is derived from an EMBL/GenBank/DDBJ whole genome shotgun (WGS) entry which is preliminary data.</text>
</comment>
<accession>A0AAN6TX78</accession>
<gene>
    <name evidence="1" type="ORF">N657DRAFT_646885</name>
</gene>